<protein>
    <submittedName>
        <fullName evidence="3">Zn 2cys6 transcription factor protein</fullName>
    </submittedName>
</protein>
<proteinExistence type="predicted"/>
<name>A0AA38RD15_9PEZI</name>
<keyword evidence="4" id="KW-1185">Reference proteome</keyword>
<organism evidence="3 4">
    <name type="scientific">Coniochaeta hoffmannii</name>
    <dbReference type="NCBI Taxonomy" id="91930"/>
    <lineage>
        <taxon>Eukaryota</taxon>
        <taxon>Fungi</taxon>
        <taxon>Dikarya</taxon>
        <taxon>Ascomycota</taxon>
        <taxon>Pezizomycotina</taxon>
        <taxon>Sordariomycetes</taxon>
        <taxon>Sordariomycetidae</taxon>
        <taxon>Coniochaetales</taxon>
        <taxon>Coniochaetaceae</taxon>
        <taxon>Coniochaeta</taxon>
    </lineage>
</organism>
<evidence type="ECO:0000313" key="3">
    <source>
        <dbReference type="EMBL" id="KAJ9143252.1"/>
    </source>
</evidence>
<feature type="compositionally biased region" description="Basic and acidic residues" evidence="2">
    <location>
        <begin position="172"/>
        <end position="185"/>
    </location>
</feature>
<sequence>MGRRPNSLILQYFERGPKLADNSNRYPHTCKACGENFPKGRIDSLTNHLTKKCPAISEADRINACLTLHGINHAANRAQKSRQVQPNGPPVDLPMIQRDWTALETLAEVSRQIEANEKQPAAEDRGLNQAVNGNPQSTLAGVISAPAQQQYAGERFELHDQFTFENPPAHANGEHPQFKQDDHVENQTTDTANKELLPIVENLTALIQSATESESANLSMAAAAAARLHPSPYASESPLSSVPPSEDVAHTELSMEHTIQHSYNAGEQPSLPEAGATQQIPVTSAAQQLSVPSASQPWGEISYAADGSFNIAEAIAHTAANLAKSNFRMDASATGLNDAKGAFRMDMTGSGGLNGTKSRHLRARFDPTRRKEVQEVRKIGACIRCRILRKTCSKGHPCDTCRKVLSPRVWRSGCVRTKFSEQLDLYSAGVQIVLAQNRINGLKNQWSQWPLMNHGTKIVGSHFPEKGISLSLMVLERDPYQDPSMAKDESNPQPVPTETRKVVMIDNESQDVPGRLEAYMREVLPEFTRLEPSHFMRVTLELALRVAEETNDDLLKKSLELWGLVELLDRERQWSIRVVSNGVAHDWIKDDAQGEQQEIFTTICLQLAAAAERKAGSISKSLLTGMQRVLQDSKTKIGFGMYLATLVLLNSVEKSTWAFKAWEQDNLRPLWPLPKDPSTFSQQGYVIADLLRMLLAIRRALPRTARREEDGILVALDEDLTIQEYFENLNLNFAEVKAKQESPNFSPTDPRSFELLFCSTLLLPGQDAA</sequence>
<evidence type="ECO:0000256" key="2">
    <source>
        <dbReference type="SAM" id="MobiDB-lite"/>
    </source>
</evidence>
<dbReference type="PANTHER" id="PTHR35392:SF2">
    <property type="entry name" value="ZN(II)2CYS6 TRANSCRIPTION FACTOR (EUROFUNG)"/>
    <property type="match status" value="1"/>
</dbReference>
<feature type="region of interest" description="Disordered" evidence="2">
    <location>
        <begin position="164"/>
        <end position="186"/>
    </location>
</feature>
<dbReference type="GO" id="GO:0000981">
    <property type="term" value="F:DNA-binding transcription factor activity, RNA polymerase II-specific"/>
    <property type="evidence" value="ECO:0007669"/>
    <property type="project" value="InterPro"/>
</dbReference>
<dbReference type="Proteomes" id="UP001174691">
    <property type="component" value="Unassembled WGS sequence"/>
</dbReference>
<feature type="compositionally biased region" description="Low complexity" evidence="2">
    <location>
        <begin position="235"/>
        <end position="246"/>
    </location>
</feature>
<dbReference type="PANTHER" id="PTHR35392">
    <property type="entry name" value="ZN(II)2CYS6 TRANSCRIPTION FACTOR (EUROFUNG)-RELATED-RELATED"/>
    <property type="match status" value="1"/>
</dbReference>
<reference evidence="3" key="1">
    <citation type="submission" date="2022-07" db="EMBL/GenBank/DDBJ databases">
        <title>Fungi with potential for degradation of polypropylene.</title>
        <authorList>
            <person name="Gostincar C."/>
        </authorList>
    </citation>
    <scope>NUCLEOTIDE SEQUENCE</scope>
    <source>
        <strain evidence="3">EXF-13287</strain>
    </source>
</reference>
<dbReference type="AlphaFoldDB" id="A0AA38RD15"/>
<feature type="region of interest" description="Disordered" evidence="2">
    <location>
        <begin position="231"/>
        <end position="250"/>
    </location>
</feature>
<keyword evidence="1" id="KW-0539">Nucleus</keyword>
<dbReference type="InterPro" id="IPR052973">
    <property type="entry name" value="Fungal_sec-metab_reg_TF"/>
</dbReference>
<accession>A0AA38RD15</accession>
<dbReference type="EMBL" id="JANBVN010000113">
    <property type="protein sequence ID" value="KAJ9143252.1"/>
    <property type="molecule type" value="Genomic_DNA"/>
</dbReference>
<dbReference type="GO" id="GO:0008270">
    <property type="term" value="F:zinc ion binding"/>
    <property type="evidence" value="ECO:0007669"/>
    <property type="project" value="InterPro"/>
</dbReference>
<dbReference type="CDD" id="cd00067">
    <property type="entry name" value="GAL4"/>
    <property type="match status" value="1"/>
</dbReference>
<evidence type="ECO:0000313" key="4">
    <source>
        <dbReference type="Proteomes" id="UP001174691"/>
    </source>
</evidence>
<evidence type="ECO:0000256" key="1">
    <source>
        <dbReference type="ARBA" id="ARBA00023242"/>
    </source>
</evidence>
<gene>
    <name evidence="3" type="ORF">NKR19_g6901</name>
</gene>
<comment type="caution">
    <text evidence="3">The sequence shown here is derived from an EMBL/GenBank/DDBJ whole genome shotgun (WGS) entry which is preliminary data.</text>
</comment>
<dbReference type="InterPro" id="IPR001138">
    <property type="entry name" value="Zn2Cys6_DnaBD"/>
</dbReference>